<dbReference type="Gene3D" id="1.10.3910.10">
    <property type="entry name" value="SP0561-like"/>
    <property type="match status" value="1"/>
</dbReference>
<gene>
    <name evidence="1" type="ORF">G3256_03545</name>
</gene>
<dbReference type="EMBL" id="CP048788">
    <property type="protein sequence ID" value="QJF50304.1"/>
    <property type="molecule type" value="Genomic_DNA"/>
</dbReference>
<name>A0A858SNB8_9RHOB</name>
<dbReference type="InterPro" id="IPR023883">
    <property type="entry name" value="CHP03980_redox-disulphide"/>
</dbReference>
<protein>
    <submittedName>
        <fullName evidence="1">DUF1858 domain-containing protein</fullName>
    </submittedName>
</protein>
<dbReference type="NCBIfam" id="TIGR03980">
    <property type="entry name" value="prismane_assoc"/>
    <property type="match status" value="1"/>
</dbReference>
<accession>A0A858SNB8</accession>
<dbReference type="PANTHER" id="PTHR39341:SF1">
    <property type="entry name" value="DUF1858 DOMAIN-CONTAINING PROTEIN"/>
    <property type="match status" value="1"/>
</dbReference>
<proteinExistence type="predicted"/>
<organism evidence="1 2">
    <name type="scientific">Roseobacter ponti</name>
    <dbReference type="NCBI Taxonomy" id="1891787"/>
    <lineage>
        <taxon>Bacteria</taxon>
        <taxon>Pseudomonadati</taxon>
        <taxon>Pseudomonadota</taxon>
        <taxon>Alphaproteobacteria</taxon>
        <taxon>Rhodobacterales</taxon>
        <taxon>Roseobacteraceae</taxon>
        <taxon>Roseobacter</taxon>
    </lineage>
</organism>
<dbReference type="Proteomes" id="UP000503308">
    <property type="component" value="Chromosome"/>
</dbReference>
<dbReference type="SUPFAM" id="SSF140683">
    <property type="entry name" value="SP0561-like"/>
    <property type="match status" value="1"/>
</dbReference>
<evidence type="ECO:0000313" key="1">
    <source>
        <dbReference type="EMBL" id="QJF50304.1"/>
    </source>
</evidence>
<keyword evidence="2" id="KW-1185">Reference proteome</keyword>
<dbReference type="RefSeq" id="WP_169639521.1">
    <property type="nucleotide sequence ID" value="NZ_CP048788.1"/>
</dbReference>
<evidence type="ECO:0000313" key="2">
    <source>
        <dbReference type="Proteomes" id="UP000503308"/>
    </source>
</evidence>
<sequence>MSCPRLSVPDLPLDELMTRWPGTVRVFLRHRMLCVGCMVSPFHTITDACREYHLNEDAFLTELMEAAGLM</sequence>
<dbReference type="KEGG" id="rpon:G3256_03545"/>
<reference evidence="1 2" key="1">
    <citation type="submission" date="2020-02" db="EMBL/GenBank/DDBJ databases">
        <title>Genome sequence of Roseobacter ponti.</title>
        <authorList>
            <person name="Hollensteiner J."/>
            <person name="Schneider D."/>
            <person name="Poehlein A."/>
            <person name="Daniel R."/>
        </authorList>
    </citation>
    <scope>NUCLEOTIDE SEQUENCE [LARGE SCALE GENOMIC DNA]</scope>
    <source>
        <strain evidence="1 2">DSM 106830</strain>
    </source>
</reference>
<dbReference type="InterPro" id="IPR038062">
    <property type="entry name" value="ScdA-like_N_sf"/>
</dbReference>
<dbReference type="AlphaFoldDB" id="A0A858SNB8"/>
<dbReference type="PANTHER" id="PTHR39341">
    <property type="entry name" value="BSL7085 PROTEIN"/>
    <property type="match status" value="1"/>
</dbReference>